<name>A0A0A8XMY9_ARUDO</name>
<reference evidence="2" key="2">
    <citation type="journal article" date="2015" name="Data Brief">
        <title>Shoot transcriptome of the giant reed, Arundo donax.</title>
        <authorList>
            <person name="Barrero R.A."/>
            <person name="Guerrero F.D."/>
            <person name="Moolhuijzen P."/>
            <person name="Goolsby J.A."/>
            <person name="Tidwell J."/>
            <person name="Bellgard S.E."/>
            <person name="Bellgard M.I."/>
        </authorList>
    </citation>
    <scope>NUCLEOTIDE SEQUENCE</scope>
    <source>
        <tissue evidence="2">Shoot tissue taken approximately 20 cm above the soil surface</tissue>
    </source>
</reference>
<organism evidence="2">
    <name type="scientific">Arundo donax</name>
    <name type="common">Giant reed</name>
    <name type="synonym">Donax arundinaceus</name>
    <dbReference type="NCBI Taxonomy" id="35708"/>
    <lineage>
        <taxon>Eukaryota</taxon>
        <taxon>Viridiplantae</taxon>
        <taxon>Streptophyta</taxon>
        <taxon>Embryophyta</taxon>
        <taxon>Tracheophyta</taxon>
        <taxon>Spermatophyta</taxon>
        <taxon>Magnoliopsida</taxon>
        <taxon>Liliopsida</taxon>
        <taxon>Poales</taxon>
        <taxon>Poaceae</taxon>
        <taxon>PACMAD clade</taxon>
        <taxon>Arundinoideae</taxon>
        <taxon>Arundineae</taxon>
        <taxon>Arundo</taxon>
    </lineage>
</organism>
<accession>A0A0A8XMY9</accession>
<protein>
    <submittedName>
        <fullName evidence="2">Uncharacterized protein</fullName>
    </submittedName>
</protein>
<dbReference type="EMBL" id="GBRH01283459">
    <property type="protein sequence ID" value="JAD14436.1"/>
    <property type="molecule type" value="Transcribed_RNA"/>
</dbReference>
<sequence>MCRRVESSAAESRLRPRAREMRTSAAR</sequence>
<proteinExistence type="predicted"/>
<dbReference type="AlphaFoldDB" id="A0A0A8XMY9"/>
<evidence type="ECO:0000256" key="1">
    <source>
        <dbReference type="SAM" id="MobiDB-lite"/>
    </source>
</evidence>
<feature type="region of interest" description="Disordered" evidence="1">
    <location>
        <begin position="1"/>
        <end position="27"/>
    </location>
</feature>
<reference evidence="2" key="1">
    <citation type="submission" date="2014-09" db="EMBL/GenBank/DDBJ databases">
        <authorList>
            <person name="Magalhaes I.L.F."/>
            <person name="Oliveira U."/>
            <person name="Santos F.R."/>
            <person name="Vidigal T.H.D.A."/>
            <person name="Brescovit A.D."/>
            <person name="Santos A.J."/>
        </authorList>
    </citation>
    <scope>NUCLEOTIDE SEQUENCE</scope>
    <source>
        <tissue evidence="2">Shoot tissue taken approximately 20 cm above the soil surface</tissue>
    </source>
</reference>
<evidence type="ECO:0000313" key="2">
    <source>
        <dbReference type="EMBL" id="JAD14436.1"/>
    </source>
</evidence>